<feature type="compositionally biased region" description="Polar residues" evidence="7">
    <location>
        <begin position="752"/>
        <end position="765"/>
    </location>
</feature>
<reference evidence="8" key="1">
    <citation type="journal article" date="2023" name="G3 (Bethesda)">
        <title>Whole genome assemblies of Zophobas morio and Tenebrio molitor.</title>
        <authorList>
            <person name="Kaur S."/>
            <person name="Stinson S.A."/>
            <person name="diCenzo G.C."/>
        </authorList>
    </citation>
    <scope>NUCLEOTIDE SEQUENCE</scope>
    <source>
        <strain evidence="8">QUZm001</strain>
    </source>
</reference>
<dbReference type="Gene3D" id="1.25.40.20">
    <property type="entry name" value="Ankyrin repeat-containing domain"/>
    <property type="match status" value="1"/>
</dbReference>
<dbReference type="PANTHER" id="PTHR46358">
    <property type="entry name" value="TONSOKU-LIKE PROTEIN"/>
    <property type="match status" value="1"/>
</dbReference>
<evidence type="ECO:0000313" key="9">
    <source>
        <dbReference type="Proteomes" id="UP001168821"/>
    </source>
</evidence>
<dbReference type="InterPro" id="IPR036770">
    <property type="entry name" value="Ankyrin_rpt-contain_sf"/>
</dbReference>
<dbReference type="PROSITE" id="PS50297">
    <property type="entry name" value="ANK_REP_REGION"/>
    <property type="match status" value="3"/>
</dbReference>
<dbReference type="Pfam" id="PF13424">
    <property type="entry name" value="TPR_12"/>
    <property type="match status" value="1"/>
</dbReference>
<proteinExistence type="predicted"/>
<dbReference type="Gene3D" id="1.25.40.10">
    <property type="entry name" value="Tetratricopeptide repeat domain"/>
    <property type="match status" value="2"/>
</dbReference>
<evidence type="ECO:0000256" key="7">
    <source>
        <dbReference type="SAM" id="MobiDB-lite"/>
    </source>
</evidence>
<comment type="subcellular location">
    <subcellularLocation>
        <location evidence="1">Nucleus</location>
    </subcellularLocation>
</comment>
<evidence type="ECO:0000256" key="6">
    <source>
        <dbReference type="PROSITE-ProRule" id="PRU00339"/>
    </source>
</evidence>
<keyword evidence="9" id="KW-1185">Reference proteome</keyword>
<evidence type="ECO:0000256" key="1">
    <source>
        <dbReference type="ARBA" id="ARBA00004123"/>
    </source>
</evidence>
<dbReference type="InterPro" id="IPR011990">
    <property type="entry name" value="TPR-like_helical_dom_sf"/>
</dbReference>
<dbReference type="PROSITE" id="PS50005">
    <property type="entry name" value="TPR"/>
    <property type="match status" value="1"/>
</dbReference>
<protein>
    <recommendedName>
        <fullName evidence="10">Tonsoku-like protein</fullName>
    </recommendedName>
</protein>
<dbReference type="SUPFAM" id="SSF52047">
    <property type="entry name" value="RNI-like"/>
    <property type="match status" value="1"/>
</dbReference>
<keyword evidence="6" id="KW-0802">TPR repeat</keyword>
<keyword evidence="3" id="KW-0677">Repeat</keyword>
<dbReference type="SUPFAM" id="SSF48452">
    <property type="entry name" value="TPR-like"/>
    <property type="match status" value="2"/>
</dbReference>
<evidence type="ECO:0000256" key="2">
    <source>
        <dbReference type="ARBA" id="ARBA00022614"/>
    </source>
</evidence>
<evidence type="ECO:0000256" key="3">
    <source>
        <dbReference type="ARBA" id="ARBA00022737"/>
    </source>
</evidence>
<dbReference type="InterPro" id="IPR052311">
    <property type="entry name" value="MMS22L-TONSL_complex_comp"/>
</dbReference>
<dbReference type="SMART" id="SM00028">
    <property type="entry name" value="TPR"/>
    <property type="match status" value="7"/>
</dbReference>
<dbReference type="PRINTS" id="PR01415">
    <property type="entry name" value="ANKYRIN"/>
</dbReference>
<evidence type="ECO:0008006" key="10">
    <source>
        <dbReference type="Google" id="ProtNLM"/>
    </source>
</evidence>
<feature type="compositionally biased region" description="Polar residues" evidence="7">
    <location>
        <begin position="796"/>
        <end position="809"/>
    </location>
</feature>
<gene>
    <name evidence="8" type="ORF">Zmor_008564</name>
</gene>
<dbReference type="GO" id="GO:0031297">
    <property type="term" value="P:replication fork processing"/>
    <property type="evidence" value="ECO:0007669"/>
    <property type="project" value="TreeGrafter"/>
</dbReference>
<dbReference type="Pfam" id="PF12796">
    <property type="entry name" value="Ank_2"/>
    <property type="match status" value="1"/>
</dbReference>
<keyword evidence="4" id="KW-0539">Nucleus</keyword>
<dbReference type="InterPro" id="IPR032675">
    <property type="entry name" value="LRR_dom_sf"/>
</dbReference>
<feature type="region of interest" description="Disordered" evidence="7">
    <location>
        <begin position="745"/>
        <end position="780"/>
    </location>
</feature>
<dbReference type="InterPro" id="IPR002110">
    <property type="entry name" value="Ankyrin_rpt"/>
</dbReference>
<dbReference type="InterPro" id="IPR019734">
    <property type="entry name" value="TPR_rpt"/>
</dbReference>
<dbReference type="PANTHER" id="PTHR46358:SF1">
    <property type="entry name" value="TONSOKU-LIKE PROTEIN"/>
    <property type="match status" value="1"/>
</dbReference>
<feature type="repeat" description="ANK" evidence="5">
    <location>
        <begin position="584"/>
        <end position="616"/>
    </location>
</feature>
<organism evidence="8 9">
    <name type="scientific">Zophobas morio</name>
    <dbReference type="NCBI Taxonomy" id="2755281"/>
    <lineage>
        <taxon>Eukaryota</taxon>
        <taxon>Metazoa</taxon>
        <taxon>Ecdysozoa</taxon>
        <taxon>Arthropoda</taxon>
        <taxon>Hexapoda</taxon>
        <taxon>Insecta</taxon>
        <taxon>Pterygota</taxon>
        <taxon>Neoptera</taxon>
        <taxon>Endopterygota</taxon>
        <taxon>Coleoptera</taxon>
        <taxon>Polyphaga</taxon>
        <taxon>Cucujiformia</taxon>
        <taxon>Tenebrionidae</taxon>
        <taxon>Zophobas</taxon>
    </lineage>
</organism>
<dbReference type="EMBL" id="JALNTZ010000002">
    <property type="protein sequence ID" value="KAJ3664389.1"/>
    <property type="molecule type" value="Genomic_DNA"/>
</dbReference>
<dbReference type="Pfam" id="PF00023">
    <property type="entry name" value="Ank"/>
    <property type="match status" value="1"/>
</dbReference>
<comment type="caution">
    <text evidence="8">The sequence shown here is derived from an EMBL/GenBank/DDBJ whole genome shotgun (WGS) entry which is preliminary data.</text>
</comment>
<feature type="region of interest" description="Disordered" evidence="7">
    <location>
        <begin position="796"/>
        <end position="869"/>
    </location>
</feature>
<feature type="repeat" description="TPR" evidence="6">
    <location>
        <begin position="350"/>
        <end position="383"/>
    </location>
</feature>
<evidence type="ECO:0000256" key="5">
    <source>
        <dbReference type="PROSITE-ProRule" id="PRU00023"/>
    </source>
</evidence>
<keyword evidence="2" id="KW-0433">Leucine-rich repeat</keyword>
<dbReference type="GO" id="GO:0000724">
    <property type="term" value="P:double-strand break repair via homologous recombination"/>
    <property type="evidence" value="ECO:0007669"/>
    <property type="project" value="TreeGrafter"/>
</dbReference>
<feature type="compositionally biased region" description="Basic residues" evidence="7">
    <location>
        <begin position="812"/>
        <end position="822"/>
    </location>
</feature>
<evidence type="ECO:0000256" key="4">
    <source>
        <dbReference type="ARBA" id="ARBA00023242"/>
    </source>
</evidence>
<dbReference type="SMART" id="SM00248">
    <property type="entry name" value="ANK"/>
    <property type="match status" value="3"/>
</dbReference>
<accession>A0AA38MR08</accession>
<sequence>MEEQKLLKKRTKAQNENNEAVLTSVCTDLANLYMVEGRYDFAIEEFTTVANVYKRQKKQLEYAVVNRGIGEAYLGLQKFEKALHHQKIYLDTSRELKNKLEEQRALATIGHTYLSSHLDNPQADKNSLDLANKFLKKSLVVSQSLNGQASKLEIADMSARLFSNLGLVQDCMGNFEQASELITKSINLCKAHDLYEQLQRGYLSLASISVKAKDYKSAVQQYNLAAEAAKKIRNKPSLLSGVLLSKSEILTKLGDLQGAKNALLKAYKLKIPDVKERKTIENNLRVVASMCRNEDKLLITDSNDHKTLKTLYEKMGDGACELRQFEKALDYYKKMLESAEKAGLAGSDLGTCYYSLAETYKDNNQFEEAVIYFEQELELCRSLKDSLNTLSKIADTKEAADAPASEVEAVYDRAIKLSQMESNAHEEGLMLKRFIRYLRRQNQHSRAFQCEQELAKLNFHSSDSEGESSENQAGSVVGAEIDLDAITDVSDDSDLDQPTKPRKRTKNFQVRRNVKGETQLHTACIKGQLNVASHLLEQGHPVNVRDNCGWLPLHEACINGHIEVVKLLLEKGAAINDRGGTKCEGITPLHDAASNGHLAIVQLLLNKGANAVAKTDEGYTVLDFLRKWRLPVMLDEDSQRLYEDIVEQVSGILEKAGHVIHEPQEVIAIPSTSRDMRRCASFGLEDESSASSESTHYKNVMESLRHRNSDKISSSRTLVAKRPALLSADDVIDDWLEDDIGKSFKKRKTNSPRKSNSPAKSYTSRKSFDEVVPADDSSEDFQMFDDELSRYYELQNTHATQSRQSSPGPKTSPKKVVRKKQSKLTNFGHTRTFVEADSTSPPSLSRKSSVDASPKKQLPRTHSFDKGQPVMEPTLSVDVRIDKKLYRVPILLSQVTIKTIKWLADEAAARYARKEYMVPTLELETKNGAILADDDPISVLFPMGATQAEEVEARIVKWNVPPLIDRFKEACQDMGIAPHDAIYRVLQEFSVALNLSDNGLKGPSLSPLCKVLNRQTTLHELNLSGNFLTNECFQLLAASVASLENLSRLNLNCTNLHADHLQTLASTLSPDVAYNVTDLDLSDNLIGDSCLENLAVLTRRFQLKKLNLSGNKFTKDIFNYSSNNQVLLNLDQVEEFDVSDNWLNGGNLVKLLSWLKPSILRYVNVSRNSVTDGFLAEVFKNWSDAKKLKICKLSRCCVRDSDMFDLLRVANCLETLDVSYNDDLTSIALRRLLESDVQNLYLYGCKNIFQYFLDFSKYLDGSSCDQNKGKTLKLSLPENCEKEKDCLVKMWKELYGNKAEVEVNSRFFCLSLSK</sequence>
<keyword evidence="5" id="KW-0040">ANK repeat</keyword>
<feature type="region of interest" description="Disordered" evidence="7">
    <location>
        <begin position="488"/>
        <end position="508"/>
    </location>
</feature>
<dbReference type="Gene3D" id="3.80.10.10">
    <property type="entry name" value="Ribonuclease Inhibitor"/>
    <property type="match status" value="2"/>
</dbReference>
<dbReference type="Proteomes" id="UP001168821">
    <property type="component" value="Unassembled WGS sequence"/>
</dbReference>
<evidence type="ECO:0000313" key="8">
    <source>
        <dbReference type="EMBL" id="KAJ3664389.1"/>
    </source>
</evidence>
<feature type="repeat" description="ANK" evidence="5">
    <location>
        <begin position="548"/>
        <end position="580"/>
    </location>
</feature>
<dbReference type="SUPFAM" id="SSF48403">
    <property type="entry name" value="Ankyrin repeat"/>
    <property type="match status" value="1"/>
</dbReference>
<feature type="repeat" description="ANK" evidence="5">
    <location>
        <begin position="515"/>
        <end position="547"/>
    </location>
</feature>
<dbReference type="PROSITE" id="PS50088">
    <property type="entry name" value="ANK_REPEAT"/>
    <property type="match status" value="3"/>
</dbReference>
<dbReference type="GO" id="GO:0043596">
    <property type="term" value="C:nuclear replication fork"/>
    <property type="evidence" value="ECO:0007669"/>
    <property type="project" value="TreeGrafter"/>
</dbReference>
<name>A0AA38MR08_9CUCU</name>
<feature type="compositionally biased region" description="Low complexity" evidence="7">
    <location>
        <begin position="838"/>
        <end position="847"/>
    </location>
</feature>